<dbReference type="InterPro" id="IPR007274">
    <property type="entry name" value="Cop_transporter"/>
</dbReference>
<keyword evidence="7" id="KW-0186">Copper</keyword>
<keyword evidence="5 7" id="KW-1133">Transmembrane helix</keyword>
<organism evidence="8 9">
    <name type="scientific">Acer negundo</name>
    <name type="common">Box elder</name>
    <dbReference type="NCBI Taxonomy" id="4023"/>
    <lineage>
        <taxon>Eukaryota</taxon>
        <taxon>Viridiplantae</taxon>
        <taxon>Streptophyta</taxon>
        <taxon>Embryophyta</taxon>
        <taxon>Tracheophyta</taxon>
        <taxon>Spermatophyta</taxon>
        <taxon>Magnoliopsida</taxon>
        <taxon>eudicotyledons</taxon>
        <taxon>Gunneridae</taxon>
        <taxon>Pentapetalae</taxon>
        <taxon>rosids</taxon>
        <taxon>malvids</taxon>
        <taxon>Sapindales</taxon>
        <taxon>Sapindaceae</taxon>
        <taxon>Hippocastanoideae</taxon>
        <taxon>Acereae</taxon>
        <taxon>Acer</taxon>
    </lineage>
</organism>
<evidence type="ECO:0000256" key="5">
    <source>
        <dbReference type="ARBA" id="ARBA00022989"/>
    </source>
</evidence>
<dbReference type="AlphaFoldDB" id="A0AAD5NZ29"/>
<keyword evidence="7" id="KW-0406">Ion transport</keyword>
<dbReference type="Proteomes" id="UP001064489">
    <property type="component" value="Chromosome 6"/>
</dbReference>
<reference evidence="8" key="2">
    <citation type="submission" date="2023-02" db="EMBL/GenBank/DDBJ databases">
        <authorList>
            <person name="Swenson N.G."/>
            <person name="Wegrzyn J.L."/>
            <person name="Mcevoy S.L."/>
        </authorList>
    </citation>
    <scope>NUCLEOTIDE SEQUENCE</scope>
    <source>
        <strain evidence="8">91603</strain>
        <tissue evidence="8">Leaf</tissue>
    </source>
</reference>
<keyword evidence="6 7" id="KW-0472">Membrane</keyword>
<dbReference type="PANTHER" id="PTHR12483">
    <property type="entry name" value="SOLUTE CARRIER FAMILY 31 COPPER TRANSPORTERS"/>
    <property type="match status" value="1"/>
</dbReference>
<keyword evidence="9" id="KW-1185">Reference proteome</keyword>
<comment type="caution">
    <text evidence="8">The sequence shown here is derived from an EMBL/GenBank/DDBJ whole genome shotgun (WGS) entry which is preliminary data.</text>
</comment>
<evidence type="ECO:0000256" key="1">
    <source>
        <dbReference type="ARBA" id="ARBA00004141"/>
    </source>
</evidence>
<sequence>MMHMTLYWGIKVTILFDSWKTTNWLGYILTLLALFLISTFYQYMEDRRHRFKSLSSTKPSPAASVATATATAVTPLLVKPSRASSARFATAVLFGVNSAIGYLLMLAIMSFNGGVFLTIVLGLSVGYYLFRSAEEEVVVVADNTCACA</sequence>
<gene>
    <name evidence="8" type="ORF">LWI28_004914</name>
</gene>
<keyword evidence="4 7" id="KW-0187">Copper transport</keyword>
<feature type="transmembrane region" description="Helical" evidence="7">
    <location>
        <begin position="24"/>
        <end position="44"/>
    </location>
</feature>
<evidence type="ECO:0000256" key="4">
    <source>
        <dbReference type="ARBA" id="ARBA00022796"/>
    </source>
</evidence>
<protein>
    <recommendedName>
        <fullName evidence="7">Copper transport protein</fullName>
    </recommendedName>
</protein>
<keyword evidence="3 7" id="KW-0812">Transmembrane</keyword>
<evidence type="ECO:0000256" key="3">
    <source>
        <dbReference type="ARBA" id="ARBA00022692"/>
    </source>
</evidence>
<dbReference type="EMBL" id="JAJSOW010000004">
    <property type="protein sequence ID" value="KAI9191192.1"/>
    <property type="molecule type" value="Genomic_DNA"/>
</dbReference>
<evidence type="ECO:0000256" key="2">
    <source>
        <dbReference type="ARBA" id="ARBA00006921"/>
    </source>
</evidence>
<dbReference type="Pfam" id="PF04145">
    <property type="entry name" value="Ctr"/>
    <property type="match status" value="1"/>
</dbReference>
<keyword evidence="7" id="KW-0813">Transport</keyword>
<comment type="similarity">
    <text evidence="2 7">Belongs to the copper transporter (Ctr) (TC 1.A.56) family. SLC31A subfamily.</text>
</comment>
<reference evidence="8" key="1">
    <citation type="journal article" date="2022" name="Plant J.">
        <title>Strategies of tolerance reflected in two North American maple genomes.</title>
        <authorList>
            <person name="McEvoy S.L."/>
            <person name="Sezen U.U."/>
            <person name="Trouern-Trend A."/>
            <person name="McMahon S.M."/>
            <person name="Schaberg P.G."/>
            <person name="Yang J."/>
            <person name="Wegrzyn J.L."/>
            <person name="Swenson N.G."/>
        </authorList>
    </citation>
    <scope>NUCLEOTIDE SEQUENCE</scope>
    <source>
        <strain evidence="8">91603</strain>
    </source>
</reference>
<evidence type="ECO:0000313" key="8">
    <source>
        <dbReference type="EMBL" id="KAI9191192.1"/>
    </source>
</evidence>
<name>A0AAD5NZ29_ACENE</name>
<proteinExistence type="inferred from homology"/>
<evidence type="ECO:0000256" key="7">
    <source>
        <dbReference type="RuleBase" id="RU367022"/>
    </source>
</evidence>
<dbReference type="GO" id="GO:0005375">
    <property type="term" value="F:copper ion transmembrane transporter activity"/>
    <property type="evidence" value="ECO:0007669"/>
    <property type="project" value="UniProtKB-UniRule"/>
</dbReference>
<evidence type="ECO:0000313" key="9">
    <source>
        <dbReference type="Proteomes" id="UP001064489"/>
    </source>
</evidence>
<comment type="subcellular location">
    <subcellularLocation>
        <location evidence="1 7">Membrane</location>
        <topology evidence="1 7">Multi-pass membrane protein</topology>
    </subcellularLocation>
</comment>
<dbReference type="PANTHER" id="PTHR12483:SF27">
    <property type="entry name" value="COPPER TRANSPORT PROTEIN CTR1"/>
    <property type="match status" value="1"/>
</dbReference>
<evidence type="ECO:0000256" key="6">
    <source>
        <dbReference type="ARBA" id="ARBA00023136"/>
    </source>
</evidence>
<accession>A0AAD5NZ29</accession>
<dbReference type="GO" id="GO:0005886">
    <property type="term" value="C:plasma membrane"/>
    <property type="evidence" value="ECO:0007669"/>
    <property type="project" value="TreeGrafter"/>
</dbReference>